<dbReference type="Proteomes" id="UP001240697">
    <property type="component" value="Chromosome"/>
</dbReference>
<dbReference type="InterPro" id="IPR005064">
    <property type="entry name" value="BUG"/>
</dbReference>
<evidence type="ECO:0000256" key="2">
    <source>
        <dbReference type="SAM" id="SignalP"/>
    </source>
</evidence>
<gene>
    <name evidence="3" type="ORF">QMY55_01855</name>
</gene>
<keyword evidence="2" id="KW-0732">Signal</keyword>
<dbReference type="PIRSF" id="PIRSF017082">
    <property type="entry name" value="YflP"/>
    <property type="match status" value="1"/>
</dbReference>
<sequence length="334" mass="35658">MPIRRRQFAAWALGAPLLPQLPLTARASGPTAPSWPAQPLTVVVPFAPGGSVDVAARLVLPRLAERLHQPVIIENIVGASGTIATQRVIKAKADGYTLLFGVASSVLIAPLVSPTRFRYDGLRELQPVAPVASSVFALVARPGLSAGSADDLLQLARQHPGRLTFGTDGVGTSLHLTGELIQQLAGIELVHVPYKSGPQVLTELAGGQIDLAVLPVALAQPFILEGKVRGLGVTSRQRVATLPQTPSLSETPQLQALEVEAWQGLLVPAHTDARIVDRLARETAAVLAETDTARKLTEAGFKPMRMTQPQFAAYLEQEKKVLESTIRKARIRTD</sequence>
<name>A0ABY8SS97_9BURK</name>
<dbReference type="EMBL" id="CP125947">
    <property type="protein sequence ID" value="WHS65927.1"/>
    <property type="molecule type" value="Genomic_DNA"/>
</dbReference>
<dbReference type="Pfam" id="PF03401">
    <property type="entry name" value="TctC"/>
    <property type="match status" value="1"/>
</dbReference>
<proteinExistence type="inferred from homology"/>
<dbReference type="CDD" id="cd07012">
    <property type="entry name" value="PBP2_Bug_TTT"/>
    <property type="match status" value="1"/>
</dbReference>
<accession>A0ABY8SS97</accession>
<feature type="signal peptide" evidence="2">
    <location>
        <begin position="1"/>
        <end position="27"/>
    </location>
</feature>
<protein>
    <submittedName>
        <fullName evidence="3">Tripartite tricarboxylate transporter substrate binding protein</fullName>
    </submittedName>
</protein>
<feature type="chain" id="PRO_5045544535" evidence="2">
    <location>
        <begin position="28"/>
        <end position="334"/>
    </location>
</feature>
<dbReference type="PANTHER" id="PTHR42928">
    <property type="entry name" value="TRICARBOXYLATE-BINDING PROTEIN"/>
    <property type="match status" value="1"/>
</dbReference>
<evidence type="ECO:0000256" key="1">
    <source>
        <dbReference type="ARBA" id="ARBA00006987"/>
    </source>
</evidence>
<comment type="similarity">
    <text evidence="1">Belongs to the UPF0065 (bug) family.</text>
</comment>
<keyword evidence="4" id="KW-1185">Reference proteome</keyword>
<dbReference type="PANTHER" id="PTHR42928:SF5">
    <property type="entry name" value="BLR1237 PROTEIN"/>
    <property type="match status" value="1"/>
</dbReference>
<organism evidence="3 4">
    <name type="scientific">Comamonas resistens</name>
    <dbReference type="NCBI Taxonomy" id="3046670"/>
    <lineage>
        <taxon>Bacteria</taxon>
        <taxon>Pseudomonadati</taxon>
        <taxon>Pseudomonadota</taxon>
        <taxon>Betaproteobacteria</taxon>
        <taxon>Burkholderiales</taxon>
        <taxon>Comamonadaceae</taxon>
        <taxon>Comamonas</taxon>
    </lineage>
</organism>
<dbReference type="Gene3D" id="3.40.190.10">
    <property type="entry name" value="Periplasmic binding protein-like II"/>
    <property type="match status" value="1"/>
</dbReference>
<dbReference type="InterPro" id="IPR042100">
    <property type="entry name" value="Bug_dom1"/>
</dbReference>
<dbReference type="RefSeq" id="WP_283487020.1">
    <property type="nucleotide sequence ID" value="NZ_CP125947.1"/>
</dbReference>
<reference evidence="3 4" key="1">
    <citation type="submission" date="2023-05" db="EMBL/GenBank/DDBJ databases">
        <authorList>
            <person name="Yin Y."/>
            <person name="Lu Z."/>
        </authorList>
    </citation>
    <scope>NUCLEOTIDE SEQUENCE [LARGE SCALE GENOMIC DNA]</scope>
    <source>
        <strain evidence="3 4">ZM22</strain>
    </source>
</reference>
<dbReference type="Gene3D" id="3.40.190.150">
    <property type="entry name" value="Bordetella uptake gene, domain 1"/>
    <property type="match status" value="1"/>
</dbReference>
<evidence type="ECO:0000313" key="3">
    <source>
        <dbReference type="EMBL" id="WHS65927.1"/>
    </source>
</evidence>
<dbReference type="SUPFAM" id="SSF53850">
    <property type="entry name" value="Periplasmic binding protein-like II"/>
    <property type="match status" value="1"/>
</dbReference>
<evidence type="ECO:0000313" key="4">
    <source>
        <dbReference type="Proteomes" id="UP001240697"/>
    </source>
</evidence>